<dbReference type="Proteomes" id="UP000289792">
    <property type="component" value="Unassembled WGS sequence"/>
</dbReference>
<dbReference type="Pfam" id="PF00578">
    <property type="entry name" value="AhpC-TSA"/>
    <property type="match status" value="1"/>
</dbReference>
<comment type="caution">
    <text evidence="2">The sequence shown here is derived from an EMBL/GenBank/DDBJ whole genome shotgun (WGS) entry which is preliminary data.</text>
</comment>
<dbReference type="PANTHER" id="PTHR42852:SF17">
    <property type="entry name" value="THIOREDOXIN-LIKE PROTEIN HI_1115"/>
    <property type="match status" value="1"/>
</dbReference>
<dbReference type="InterPro" id="IPR036249">
    <property type="entry name" value="Thioredoxin-like_sf"/>
</dbReference>
<dbReference type="RefSeq" id="WP_129017859.1">
    <property type="nucleotide sequence ID" value="NZ_SDDZ01000007.1"/>
</dbReference>
<keyword evidence="3" id="KW-1185">Reference proteome</keyword>
<dbReference type="GO" id="GO:0016491">
    <property type="term" value="F:oxidoreductase activity"/>
    <property type="evidence" value="ECO:0007669"/>
    <property type="project" value="InterPro"/>
</dbReference>
<protein>
    <submittedName>
        <fullName evidence="2">TlpA family protein disulfide reductase</fullName>
    </submittedName>
</protein>
<dbReference type="OrthoDB" id="9815205at2"/>
<reference evidence="2 3" key="1">
    <citation type="submission" date="2019-01" db="EMBL/GenBank/DDBJ databases">
        <title>Genome sequence of the Antarctic species Gelidibacter gilvus ACAM 158(T).</title>
        <authorList>
            <person name="Bowman J.P."/>
        </authorList>
    </citation>
    <scope>NUCLEOTIDE SEQUENCE [LARGE SCALE GENOMIC DNA]</scope>
    <source>
        <strain evidence="2 3">IC158</strain>
    </source>
</reference>
<dbReference type="PROSITE" id="PS51352">
    <property type="entry name" value="THIOREDOXIN_2"/>
    <property type="match status" value="1"/>
</dbReference>
<feature type="domain" description="Thioredoxin" evidence="1">
    <location>
        <begin position="19"/>
        <end position="175"/>
    </location>
</feature>
<sequence length="175" mass="20423">MRIVCLLLLILTASCKNESRQNEKAVDLDYNEDFSTVPLEIYDFEGLKPFLKTNTDKTYVVNFWATWCAPCIKELPYFEQLNAAYSDKNVEVILVSLDFPKKYDSHLKPFIKKNNLKSKVVALDDNDSNTWIPAINPDWSGAIPATLIFNKEKRQFYEKTFTYEELETEIKQFLN</sequence>
<evidence type="ECO:0000313" key="2">
    <source>
        <dbReference type="EMBL" id="RXJ49458.1"/>
    </source>
</evidence>
<dbReference type="Gene3D" id="3.40.30.10">
    <property type="entry name" value="Glutaredoxin"/>
    <property type="match status" value="1"/>
</dbReference>
<evidence type="ECO:0000313" key="3">
    <source>
        <dbReference type="Proteomes" id="UP000289792"/>
    </source>
</evidence>
<dbReference type="SUPFAM" id="SSF52833">
    <property type="entry name" value="Thioredoxin-like"/>
    <property type="match status" value="1"/>
</dbReference>
<dbReference type="EMBL" id="SDDZ01000007">
    <property type="protein sequence ID" value="RXJ49458.1"/>
    <property type="molecule type" value="Genomic_DNA"/>
</dbReference>
<evidence type="ECO:0000259" key="1">
    <source>
        <dbReference type="PROSITE" id="PS51352"/>
    </source>
</evidence>
<dbReference type="InterPro" id="IPR050553">
    <property type="entry name" value="Thioredoxin_ResA/DsbE_sf"/>
</dbReference>
<dbReference type="GO" id="GO:0016209">
    <property type="term" value="F:antioxidant activity"/>
    <property type="evidence" value="ECO:0007669"/>
    <property type="project" value="InterPro"/>
</dbReference>
<dbReference type="CDD" id="cd02966">
    <property type="entry name" value="TlpA_like_family"/>
    <property type="match status" value="1"/>
</dbReference>
<dbReference type="AlphaFoldDB" id="A0A4Q0XE98"/>
<organism evidence="2 3">
    <name type="scientific">Gelidibacter gilvus</name>
    <dbReference type="NCBI Taxonomy" id="59602"/>
    <lineage>
        <taxon>Bacteria</taxon>
        <taxon>Pseudomonadati</taxon>
        <taxon>Bacteroidota</taxon>
        <taxon>Flavobacteriia</taxon>
        <taxon>Flavobacteriales</taxon>
        <taxon>Flavobacteriaceae</taxon>
        <taxon>Gelidibacter</taxon>
    </lineage>
</organism>
<name>A0A4Q0XE98_9FLAO</name>
<accession>A0A4Q0XE98</accession>
<gene>
    <name evidence="2" type="ORF">ESZ48_12675</name>
</gene>
<dbReference type="InterPro" id="IPR013766">
    <property type="entry name" value="Thioredoxin_domain"/>
</dbReference>
<dbReference type="PANTHER" id="PTHR42852">
    <property type="entry name" value="THIOL:DISULFIDE INTERCHANGE PROTEIN DSBE"/>
    <property type="match status" value="1"/>
</dbReference>
<dbReference type="InterPro" id="IPR000866">
    <property type="entry name" value="AhpC/TSA"/>
</dbReference>
<proteinExistence type="predicted"/>
<dbReference type="PROSITE" id="PS51257">
    <property type="entry name" value="PROKAR_LIPOPROTEIN"/>
    <property type="match status" value="1"/>
</dbReference>